<dbReference type="Pfam" id="PF03158">
    <property type="entry name" value="DUF249"/>
    <property type="match status" value="1"/>
</dbReference>
<evidence type="ECO:0000256" key="1">
    <source>
        <dbReference type="ARBA" id="ARBA00005608"/>
    </source>
</evidence>
<dbReference type="InterPro" id="IPR004858">
    <property type="entry name" value="MGF_505"/>
</dbReference>
<dbReference type="Proteomes" id="UP000110401">
    <property type="component" value="Segment"/>
</dbReference>
<name>A0A0A1DY94_ASF</name>
<organismHost>
    <name type="scientific">Phacochoerus aethiopicus</name>
    <name type="common">Warthog</name>
    <dbReference type="NCBI Taxonomy" id="85517"/>
</organismHost>
<proteinExistence type="inferred from homology"/>
<accession>A0A0A1DY94</accession>
<reference evidence="2 3" key="1">
    <citation type="journal article" date="2015" name="J. Gen. Virol.">
        <title>Related strains of African swine fever virus with different virulence: genome comparison and analysis.</title>
        <authorList>
            <person name="Portugal R."/>
            <person name="Coelho J."/>
            <person name="Hoper D."/>
            <person name="Little N.S."/>
            <person name="Smithson C."/>
            <person name="Upton C."/>
            <person name="Martins C."/>
            <person name="Leitao A."/>
            <person name="Keil G.M."/>
        </authorList>
    </citation>
    <scope>NUCLEOTIDE SEQUENCE [LARGE SCALE GENOMIC DNA]</scope>
    <source>
        <strain evidence="2">NHV</strain>
    </source>
</reference>
<organismHost>
    <name type="scientific">Ornithodoros</name>
    <name type="common">relapsing fever ticks</name>
    <dbReference type="NCBI Taxonomy" id="6937"/>
</organismHost>
<gene>
    <name evidence="2" type="primary">MGF 505-8R</name>
</gene>
<dbReference type="RefSeq" id="YP_009702597.1">
    <property type="nucleotide sequence ID" value="NC_044943.1"/>
</dbReference>
<dbReference type="KEGG" id="vg:41901401"/>
<organism evidence="2 3">
    <name type="scientific">African swine fever virus</name>
    <name type="common">ASFV</name>
    <dbReference type="NCBI Taxonomy" id="10497"/>
    <lineage>
        <taxon>Viruses</taxon>
        <taxon>Varidnaviria</taxon>
        <taxon>Bamfordvirae</taxon>
        <taxon>Nucleocytoviricota</taxon>
        <taxon>Pokkesviricetes</taxon>
        <taxon>Asfuvirales</taxon>
        <taxon>Asfarviridae</taxon>
        <taxon>Asfivirus</taxon>
        <taxon>Asfivirus haemorrhagiae</taxon>
    </lineage>
</organism>
<comment type="similarity">
    <text evidence="1">Belongs to the asfivirus MGF 505 family.</text>
</comment>
<dbReference type="EMBL" id="KM262845">
    <property type="protein sequence ID" value="AIY22380.1"/>
    <property type="molecule type" value="Genomic_DNA"/>
</dbReference>
<organismHost>
    <name type="scientific">Sus scrofa</name>
    <name type="common">Pig</name>
    <dbReference type="NCBI Taxonomy" id="9823"/>
</organismHost>
<organismHost>
    <name type="scientific">Ornithodoros moubata</name>
    <name type="common">Soft tick</name>
    <name type="synonym">Argasid tick</name>
    <dbReference type="NCBI Taxonomy" id="6938"/>
</organismHost>
<organismHost>
    <name type="scientific">Potamochoerus larvatus</name>
    <name type="common">Bushpig</name>
    <dbReference type="NCBI Taxonomy" id="273792"/>
</organismHost>
<evidence type="ECO:0000313" key="2">
    <source>
        <dbReference type="EMBL" id="AIY22380.1"/>
    </source>
</evidence>
<protein>
    <submittedName>
        <fullName evidence="2">PMGF 505-8R</fullName>
    </submittedName>
</protein>
<sequence length="528" mass="61707">MFSLQDLCRKNTFFLPDNFSKHTLYLLGLYWKGHGSIQRTMNVGVLIEHNLNLSINEALILAGEEGNNDVVQLLLLWEGNLHYAIIGALKTEKYGLICEYHSQIQDWHVLLPLIQDPETFEKCHDLSLECDLSCLLQHAVKYNMLSILVKYKEDLLNVLFRQQIQGLFILACEHRRIEILTWMGQNLPIPDPEPIFSIAVVTKDLEMFSLGYKIVFEYMENQGLFHLTQVVRMVMLNHHLGMVINKGLLPFVLETLKHGGNVNRALSYAVTQNKRKILDHVVRQKNIPHKTIERMLHLAVKKHAPRKTLNLLLSYINYKVKNVKKLLEHVVKYNSTLVIRILLEKKKNLLDATLTRYVKDSTYFQVKEFMQDFSISPEKFIKIAVREKRNVLIKGISEDIWENPAERIRNLKQIVCTIKYESGRQFLINIIHTIYQSYSLKPEEILKLATFYVKHNATTHFKDLCKYLWLNRGTESKKLFLECLEIADEKEFPDIKSIVSEYINYLFTAGAITKEEIMQVYALEYAMY</sequence>
<evidence type="ECO:0000313" key="3">
    <source>
        <dbReference type="Proteomes" id="UP000110401"/>
    </source>
</evidence>
<dbReference type="GeneID" id="41901401"/>
<organismHost>
    <name type="scientific">Phacochoerus africanus</name>
    <name type="common">Warthog</name>
    <dbReference type="NCBI Taxonomy" id="41426"/>
</organismHost>